<dbReference type="InterPro" id="IPR058712">
    <property type="entry name" value="SRA_ScoMcrA"/>
</dbReference>
<dbReference type="Proteomes" id="UP000549971">
    <property type="component" value="Unassembled WGS sequence"/>
</dbReference>
<evidence type="ECO:0000313" key="2">
    <source>
        <dbReference type="EMBL" id="MBB5836329.1"/>
    </source>
</evidence>
<comment type="caution">
    <text evidence="2">The sequence shown here is derived from an EMBL/GenBank/DDBJ whole genome shotgun (WGS) entry which is preliminary data.</text>
</comment>
<evidence type="ECO:0000313" key="3">
    <source>
        <dbReference type="Proteomes" id="UP000549971"/>
    </source>
</evidence>
<evidence type="ECO:0000259" key="1">
    <source>
        <dbReference type="Pfam" id="PF26348"/>
    </source>
</evidence>
<name>A0A7W9J660_9ACTN</name>
<keyword evidence="3" id="KW-1185">Reference proteome</keyword>
<protein>
    <submittedName>
        <fullName evidence="2">5-methylcytosine-specific restriction protein A</fullName>
        <ecNumber evidence="2">3.1.21.-</ecNumber>
    </submittedName>
</protein>
<dbReference type="Pfam" id="PF26348">
    <property type="entry name" value="SRA_ScoMcrA"/>
    <property type="match status" value="1"/>
</dbReference>
<gene>
    <name evidence="2" type="ORF">HDA39_003063</name>
</gene>
<reference evidence="2 3" key="1">
    <citation type="submission" date="2020-08" db="EMBL/GenBank/DDBJ databases">
        <title>Sequencing the genomes of 1000 actinobacteria strains.</title>
        <authorList>
            <person name="Klenk H.-P."/>
        </authorList>
    </citation>
    <scope>NUCLEOTIDE SEQUENCE [LARGE SCALE GENOMIC DNA]</scope>
    <source>
        <strain evidence="2 3">DSM 28967</strain>
    </source>
</reference>
<sequence>MTEWSLDIGQTLSRSERMRIYGGGLQGGINPSAKSPNIFIYSDPLIASRYGYNYDGWANDSVFLYTGDGSSGDQKLRAGNRSVERHLSDGKALRVFVADGKVPGKNEKVQRYLGEFVVDTVLPYVRAEAPDVDKVLRSVIVFRLRPVGQVLRRPEDRSKFPDVVNRPETAVQLPAVVTPDLLVDGVPLEVVGETEFEVSAQSARVASRRESLLVDRFRIYLESLGHKVGRFELRPPAELRSLYTDLFDFSDETLYEAKAATTREAVRMAIGQLYDYTRHVPQSHSLAVLLPGEPSRDLVSLLAARDIRCVCEVDGDFVTVT</sequence>
<feature type="domain" description="ScoMcrA-like SRA" evidence="1">
    <location>
        <begin position="13"/>
        <end position="153"/>
    </location>
</feature>
<accession>A0A7W9J660</accession>
<organism evidence="2 3">
    <name type="scientific">Kribbella italica</name>
    <dbReference type="NCBI Taxonomy" id="1540520"/>
    <lineage>
        <taxon>Bacteria</taxon>
        <taxon>Bacillati</taxon>
        <taxon>Actinomycetota</taxon>
        <taxon>Actinomycetes</taxon>
        <taxon>Propionibacteriales</taxon>
        <taxon>Kribbellaceae</taxon>
        <taxon>Kribbella</taxon>
    </lineage>
</organism>
<dbReference type="RefSeq" id="WP_184795857.1">
    <property type="nucleotide sequence ID" value="NZ_JACHMY010000001.1"/>
</dbReference>
<keyword evidence="2" id="KW-0378">Hydrolase</keyword>
<dbReference type="EMBL" id="JACHMY010000001">
    <property type="protein sequence ID" value="MBB5836329.1"/>
    <property type="molecule type" value="Genomic_DNA"/>
</dbReference>
<dbReference type="GO" id="GO:0016787">
    <property type="term" value="F:hydrolase activity"/>
    <property type="evidence" value="ECO:0007669"/>
    <property type="project" value="UniProtKB-KW"/>
</dbReference>
<dbReference type="AlphaFoldDB" id="A0A7W9J660"/>
<proteinExistence type="predicted"/>
<dbReference type="EC" id="3.1.21.-" evidence="2"/>